<dbReference type="Proteomes" id="UP001165135">
    <property type="component" value="Unassembled WGS sequence"/>
</dbReference>
<name>A0A9W6RUH1_9ACTN</name>
<dbReference type="InterPro" id="IPR002543">
    <property type="entry name" value="FtsK_dom"/>
</dbReference>
<keyword evidence="1" id="KW-0067">ATP-binding</keyword>
<dbReference type="RefSeq" id="WP_285637399.1">
    <property type="nucleotide sequence ID" value="NZ_BSTJ01000029.1"/>
</dbReference>
<gene>
    <name evidence="4" type="ORF">Airi01_103210</name>
</gene>
<dbReference type="AlphaFoldDB" id="A0A9W6RUH1"/>
<dbReference type="PROSITE" id="PS50901">
    <property type="entry name" value="FTSK"/>
    <property type="match status" value="1"/>
</dbReference>
<organism evidence="4 5">
    <name type="scientific">Actinoallomurus iriomotensis</name>
    <dbReference type="NCBI Taxonomy" id="478107"/>
    <lineage>
        <taxon>Bacteria</taxon>
        <taxon>Bacillati</taxon>
        <taxon>Actinomycetota</taxon>
        <taxon>Actinomycetes</taxon>
        <taxon>Streptosporangiales</taxon>
        <taxon>Thermomonosporaceae</taxon>
        <taxon>Actinoallomurus</taxon>
    </lineage>
</organism>
<protein>
    <recommendedName>
        <fullName evidence="3">FtsK domain-containing protein</fullName>
    </recommendedName>
</protein>
<reference evidence="4" key="1">
    <citation type="submission" date="2023-03" db="EMBL/GenBank/DDBJ databases">
        <title>Actinoallomurus iriomotensis NBRC 103681.</title>
        <authorList>
            <person name="Ichikawa N."/>
            <person name="Sato H."/>
            <person name="Tonouchi N."/>
        </authorList>
    </citation>
    <scope>NUCLEOTIDE SEQUENCE</scope>
    <source>
        <strain evidence="4">NBRC 103681</strain>
    </source>
</reference>
<evidence type="ECO:0000313" key="4">
    <source>
        <dbReference type="EMBL" id="GLY82054.1"/>
    </source>
</evidence>
<dbReference type="Gene3D" id="3.40.50.300">
    <property type="entry name" value="P-loop containing nucleotide triphosphate hydrolases"/>
    <property type="match status" value="1"/>
</dbReference>
<comment type="caution">
    <text evidence="4">The sequence shown here is derived from an EMBL/GenBank/DDBJ whole genome shotgun (WGS) entry which is preliminary data.</text>
</comment>
<dbReference type="SUPFAM" id="SSF52540">
    <property type="entry name" value="P-loop containing nucleoside triphosphate hydrolases"/>
    <property type="match status" value="1"/>
</dbReference>
<dbReference type="GO" id="GO:0003677">
    <property type="term" value="F:DNA binding"/>
    <property type="evidence" value="ECO:0007669"/>
    <property type="project" value="InterPro"/>
</dbReference>
<accession>A0A9W6RUH1</accession>
<feature type="domain" description="FtsK" evidence="3">
    <location>
        <begin position="243"/>
        <end position="430"/>
    </location>
</feature>
<proteinExistence type="predicted"/>
<feature type="region of interest" description="Disordered" evidence="2">
    <location>
        <begin position="483"/>
        <end position="507"/>
    </location>
</feature>
<feature type="binding site" evidence="1">
    <location>
        <begin position="261"/>
        <end position="268"/>
    </location>
    <ligand>
        <name>ATP</name>
        <dbReference type="ChEBI" id="CHEBI:30616"/>
    </ligand>
</feature>
<evidence type="ECO:0000256" key="2">
    <source>
        <dbReference type="SAM" id="MobiDB-lite"/>
    </source>
</evidence>
<evidence type="ECO:0000259" key="3">
    <source>
        <dbReference type="PROSITE" id="PS50901"/>
    </source>
</evidence>
<dbReference type="GO" id="GO:0005524">
    <property type="term" value="F:ATP binding"/>
    <property type="evidence" value="ECO:0007669"/>
    <property type="project" value="UniProtKB-UniRule"/>
</dbReference>
<evidence type="ECO:0000313" key="5">
    <source>
        <dbReference type="Proteomes" id="UP001165135"/>
    </source>
</evidence>
<evidence type="ECO:0000256" key="1">
    <source>
        <dbReference type="PROSITE-ProRule" id="PRU00289"/>
    </source>
</evidence>
<dbReference type="EMBL" id="BSTJ01000029">
    <property type="protein sequence ID" value="GLY82054.1"/>
    <property type="molecule type" value="Genomic_DNA"/>
</dbReference>
<dbReference type="InterPro" id="IPR027417">
    <property type="entry name" value="P-loop_NTPase"/>
</dbReference>
<sequence length="588" mass="64539">MAQRVRITNGEPAIVTLFRFSGRFLSGRPLDGEPRSNSTFLRPGTEAMQKHRERPTWWAGLPGWKRAAWRMGVSVPAVTTPIGYFMAPVATAVADGTLISGATTYGGWKTYRAIRGRKHRKQWVEPLAATLGPVIKVPPTMRATDFVTVPEDFATNEDAEIVVRVPVAYNQFDTGSRQRVSEIISAKLALEDLNVSWYLAGSEPYMVAQRAPRPPDKVTFAQARQMLDSAPDSAPVLGVGVRNRVVSVDLDAESPHILISAGSGGGKSVLVRSIVAQGLRRGAFAVICDVKRVSHSWARGLPSVEYHRTPELIHHAIIKLAAEGDRRYDVIDERGEDADVGPRIFLVLEELNATMARLQKWWQANKPQGAPRQSPAVDALGDVLFMGRAAKIHCIAIGQMMTAKATGGPEIRENFATRILARYSRNAWKMLVPEVWPAPKSSRHAGRVQVVLAGTAHEAQAVFMTNEEARTYATTGLPVATPVSASHPSHGQRLSPETVPTRPTTGDPATTVPLRLVHSDNSPQQNPPVGLRMAIDLYIPDVSLAVVRKARTRDPEFPKPVAQERNGEKLYDPQDLIRWAQNRIRSTG</sequence>
<keyword evidence="1" id="KW-0547">Nucleotide-binding</keyword>